<organism evidence="2 3">
    <name type="scientific">Pseudaestuariivita atlantica</name>
    <dbReference type="NCBI Taxonomy" id="1317121"/>
    <lineage>
        <taxon>Bacteria</taxon>
        <taxon>Pseudomonadati</taxon>
        <taxon>Pseudomonadota</taxon>
        <taxon>Alphaproteobacteria</taxon>
        <taxon>Rhodobacterales</taxon>
        <taxon>Paracoccaceae</taxon>
        <taxon>Pseudaestuariivita</taxon>
    </lineage>
</organism>
<keyword evidence="1" id="KW-0472">Membrane</keyword>
<accession>A0A0L1JU20</accession>
<dbReference type="EMBL" id="AQQZ01000002">
    <property type="protein sequence ID" value="KNG94903.1"/>
    <property type="molecule type" value="Genomic_DNA"/>
</dbReference>
<evidence type="ECO:0000313" key="3">
    <source>
        <dbReference type="Proteomes" id="UP000036938"/>
    </source>
</evidence>
<comment type="caution">
    <text evidence="2">The sequence shown here is derived from an EMBL/GenBank/DDBJ whole genome shotgun (WGS) entry which is preliminary data.</text>
</comment>
<gene>
    <name evidence="2" type="ORF">ATO11_05925</name>
</gene>
<dbReference type="STRING" id="1317121.ATO11_05925"/>
<name>A0A0L1JU20_9RHOB</name>
<evidence type="ECO:0000256" key="1">
    <source>
        <dbReference type="SAM" id="Phobius"/>
    </source>
</evidence>
<protein>
    <submittedName>
        <fullName evidence="2">Uncharacterized protein</fullName>
    </submittedName>
</protein>
<keyword evidence="3" id="KW-1185">Reference proteome</keyword>
<evidence type="ECO:0000313" key="2">
    <source>
        <dbReference type="EMBL" id="KNG94903.1"/>
    </source>
</evidence>
<keyword evidence="1" id="KW-0812">Transmembrane</keyword>
<dbReference type="Proteomes" id="UP000036938">
    <property type="component" value="Unassembled WGS sequence"/>
</dbReference>
<proteinExistence type="predicted"/>
<keyword evidence="1" id="KW-1133">Transmembrane helix</keyword>
<reference evidence="2 3" key="1">
    <citation type="journal article" date="2015" name="Int. J. Syst. Evol. Microbiol.">
        <title>Aestuariivita atlantica sp. nov., isolated from deep sea sediment of the Atlantic Ocean.</title>
        <authorList>
            <person name="Li G."/>
            <person name="Lai Q."/>
            <person name="Du Y."/>
            <person name="Liu X."/>
            <person name="Sun F."/>
            <person name="Shao Z."/>
        </authorList>
    </citation>
    <scope>NUCLEOTIDE SEQUENCE [LARGE SCALE GENOMIC DNA]</scope>
    <source>
        <strain evidence="2 3">22II-S11-z3</strain>
    </source>
</reference>
<sequence length="96" mass="10135">MILALILSIVAGAGVRIMEPVVRDTLKNVTLMDLAISDGQYDMLTLMLLLLAVIVLCTLFGIPTPAFLIVLGATVGVFGKQILDALRDGTAPGDRP</sequence>
<feature type="transmembrane region" description="Helical" evidence="1">
    <location>
        <begin position="47"/>
        <end position="78"/>
    </location>
</feature>
<dbReference type="AlphaFoldDB" id="A0A0L1JU20"/>
<dbReference type="RefSeq" id="WP_050529895.1">
    <property type="nucleotide sequence ID" value="NZ_AQQZ01000002.1"/>
</dbReference>